<proteinExistence type="predicted"/>
<organism evidence="4 5">
    <name type="scientific">Nocardiopsis mwathae</name>
    <dbReference type="NCBI Taxonomy" id="1472723"/>
    <lineage>
        <taxon>Bacteria</taxon>
        <taxon>Bacillati</taxon>
        <taxon>Actinomycetota</taxon>
        <taxon>Actinomycetes</taxon>
        <taxon>Streptosporangiales</taxon>
        <taxon>Nocardiopsidaceae</taxon>
        <taxon>Nocardiopsis</taxon>
    </lineage>
</organism>
<evidence type="ECO:0000313" key="3">
    <source>
        <dbReference type="EMBL" id="MBB6172318.1"/>
    </source>
</evidence>
<feature type="domain" description="Histidine kinase/HSP90-like ATPase" evidence="2">
    <location>
        <begin position="11"/>
        <end position="118"/>
    </location>
</feature>
<gene>
    <name evidence="3" type="ORF">HNR23_002378</name>
    <name evidence="4" type="ORF">HNR23_003402</name>
</gene>
<evidence type="ECO:0000256" key="1">
    <source>
        <dbReference type="ARBA" id="ARBA00022527"/>
    </source>
</evidence>
<keyword evidence="1" id="KW-0723">Serine/threonine-protein kinase</keyword>
<protein>
    <submittedName>
        <fullName evidence="4">Anti-sigma regulatory factor (Ser/Thr protein kinase)</fullName>
    </submittedName>
</protein>
<name>A0A7X0D6B6_9ACTN</name>
<dbReference type="Gene3D" id="3.30.565.10">
    <property type="entry name" value="Histidine kinase-like ATPase, C-terminal domain"/>
    <property type="match status" value="1"/>
</dbReference>
<dbReference type="InterPro" id="IPR003594">
    <property type="entry name" value="HATPase_dom"/>
</dbReference>
<sequence length="153" mass="16195">MTMAFYTRSFPGVPEQVAEARHWAEDVLTTAVHGPGTPDETTATAVLLLSELCTNAIRHTHTGRQGGRFTVSLVLTPGQLEARVADNGAADSAPRLLSTGPDAEQGRGLHLVRHFADHTGPLPQGCGVFFRLAWATTSSAPTPARAGVKGEDR</sequence>
<reference evidence="4 5" key="1">
    <citation type="submission" date="2020-08" db="EMBL/GenBank/DDBJ databases">
        <title>Sequencing the genomes of 1000 actinobacteria strains.</title>
        <authorList>
            <person name="Klenk H.-P."/>
        </authorList>
    </citation>
    <scope>NUCLEOTIDE SEQUENCE [LARGE SCALE GENOMIC DNA]</scope>
    <source>
        <strain evidence="4 5">DSM 46659</strain>
    </source>
</reference>
<dbReference type="GO" id="GO:0004674">
    <property type="term" value="F:protein serine/threonine kinase activity"/>
    <property type="evidence" value="ECO:0007669"/>
    <property type="project" value="UniProtKB-KW"/>
</dbReference>
<dbReference type="InterPro" id="IPR050267">
    <property type="entry name" value="Anti-sigma-factor_SerPK"/>
</dbReference>
<keyword evidence="5" id="KW-1185">Reference proteome</keyword>
<dbReference type="EMBL" id="JACHDS010000001">
    <property type="protein sequence ID" value="MBB6173342.1"/>
    <property type="molecule type" value="Genomic_DNA"/>
</dbReference>
<evidence type="ECO:0000313" key="4">
    <source>
        <dbReference type="EMBL" id="MBB6173342.1"/>
    </source>
</evidence>
<keyword evidence="1" id="KW-0418">Kinase</keyword>
<dbReference type="SUPFAM" id="SSF55874">
    <property type="entry name" value="ATPase domain of HSP90 chaperone/DNA topoisomerase II/histidine kinase"/>
    <property type="match status" value="1"/>
</dbReference>
<evidence type="ECO:0000313" key="5">
    <source>
        <dbReference type="Proteomes" id="UP000546642"/>
    </source>
</evidence>
<dbReference type="Pfam" id="PF13581">
    <property type="entry name" value="HATPase_c_2"/>
    <property type="match status" value="1"/>
</dbReference>
<dbReference type="PANTHER" id="PTHR35526:SF3">
    <property type="entry name" value="ANTI-SIGMA-F FACTOR RSBW"/>
    <property type="match status" value="1"/>
</dbReference>
<comment type="caution">
    <text evidence="4">The sequence shown here is derived from an EMBL/GenBank/DDBJ whole genome shotgun (WGS) entry which is preliminary data.</text>
</comment>
<dbReference type="EMBL" id="JACHDS010000001">
    <property type="protein sequence ID" value="MBB6172318.1"/>
    <property type="molecule type" value="Genomic_DNA"/>
</dbReference>
<dbReference type="PANTHER" id="PTHR35526">
    <property type="entry name" value="ANTI-SIGMA-F FACTOR RSBW-RELATED"/>
    <property type="match status" value="1"/>
</dbReference>
<evidence type="ECO:0000259" key="2">
    <source>
        <dbReference type="Pfam" id="PF13581"/>
    </source>
</evidence>
<dbReference type="AlphaFoldDB" id="A0A7X0D6B6"/>
<accession>A0A7X0D6B6</accession>
<dbReference type="Proteomes" id="UP000546642">
    <property type="component" value="Unassembled WGS sequence"/>
</dbReference>
<dbReference type="InterPro" id="IPR036890">
    <property type="entry name" value="HATPase_C_sf"/>
</dbReference>
<keyword evidence="1" id="KW-0808">Transferase</keyword>
<dbReference type="CDD" id="cd16936">
    <property type="entry name" value="HATPase_RsbW-like"/>
    <property type="match status" value="1"/>
</dbReference>